<feature type="transmembrane region" description="Helical" evidence="11">
    <location>
        <begin position="409"/>
        <end position="430"/>
    </location>
</feature>
<keyword evidence="7 11" id="KW-0812">Transmembrane</keyword>
<name>A0ABQ5SBL3_9CHLO</name>
<keyword evidence="10 11" id="KW-0472">Membrane</keyword>
<keyword evidence="4 11" id="KW-0337">GPI-anchor biosynthesis</keyword>
<evidence type="ECO:0000256" key="8">
    <source>
        <dbReference type="ARBA" id="ARBA00022824"/>
    </source>
</evidence>
<evidence type="ECO:0000256" key="6">
    <source>
        <dbReference type="ARBA" id="ARBA00022679"/>
    </source>
</evidence>
<dbReference type="Pfam" id="PF05007">
    <property type="entry name" value="Mannosyl_trans"/>
    <property type="match status" value="2"/>
</dbReference>
<gene>
    <name evidence="12" type="ORF">VaNZ11_010691</name>
</gene>
<feature type="non-terminal residue" evidence="12">
    <location>
        <position position="1"/>
    </location>
</feature>
<evidence type="ECO:0000313" key="13">
    <source>
        <dbReference type="Proteomes" id="UP001165090"/>
    </source>
</evidence>
<evidence type="ECO:0000256" key="7">
    <source>
        <dbReference type="ARBA" id="ARBA00022692"/>
    </source>
</evidence>
<feature type="transmembrane region" description="Helical" evidence="11">
    <location>
        <begin position="385"/>
        <end position="402"/>
    </location>
</feature>
<keyword evidence="13" id="KW-1185">Reference proteome</keyword>
<evidence type="ECO:0000313" key="12">
    <source>
        <dbReference type="EMBL" id="GLI66742.1"/>
    </source>
</evidence>
<keyword evidence="9 11" id="KW-1133">Transmembrane helix</keyword>
<comment type="caution">
    <text evidence="11">Lacks conserved residue(s) required for the propagation of feature annotation.</text>
</comment>
<comment type="caution">
    <text evidence="12">The sequence shown here is derived from an EMBL/GenBank/DDBJ whole genome shotgun (WGS) entry which is preliminary data.</text>
</comment>
<comment type="subcellular location">
    <subcellularLocation>
        <location evidence="1 11">Endoplasmic reticulum membrane</location>
        <topology evidence="1 11">Multi-pass membrane protein</topology>
    </subcellularLocation>
</comment>
<dbReference type="EMBL" id="BSDZ01000039">
    <property type="protein sequence ID" value="GLI66742.1"/>
    <property type="molecule type" value="Genomic_DNA"/>
</dbReference>
<keyword evidence="5 11" id="KW-0328">Glycosyltransferase</keyword>
<feature type="transmembrane region" description="Helical" evidence="11">
    <location>
        <begin position="109"/>
        <end position="133"/>
    </location>
</feature>
<evidence type="ECO:0000256" key="10">
    <source>
        <dbReference type="ARBA" id="ARBA00023136"/>
    </source>
</evidence>
<dbReference type="EC" id="2.4.1.-" evidence="11"/>
<organism evidence="12 13">
    <name type="scientific">Volvox africanus</name>
    <dbReference type="NCBI Taxonomy" id="51714"/>
    <lineage>
        <taxon>Eukaryota</taxon>
        <taxon>Viridiplantae</taxon>
        <taxon>Chlorophyta</taxon>
        <taxon>core chlorophytes</taxon>
        <taxon>Chlorophyceae</taxon>
        <taxon>CS clade</taxon>
        <taxon>Chlamydomonadales</taxon>
        <taxon>Volvocaceae</taxon>
        <taxon>Volvox</taxon>
    </lineage>
</organism>
<feature type="transmembrane region" description="Helical" evidence="11">
    <location>
        <begin position="86"/>
        <end position="103"/>
    </location>
</feature>
<dbReference type="PANTHER" id="PTHR12886">
    <property type="entry name" value="PIG-M MANNOSYLTRANSFERASE"/>
    <property type="match status" value="1"/>
</dbReference>
<accession>A0ABQ5SBL3</accession>
<protein>
    <recommendedName>
        <fullName evidence="11">GPI mannosyltransferase 1</fullName>
        <ecNumber evidence="11">2.4.1.-</ecNumber>
    </recommendedName>
    <alternativeName>
        <fullName evidence="11">GPI mannosyltransferase I</fullName>
    </alternativeName>
</protein>
<evidence type="ECO:0000256" key="11">
    <source>
        <dbReference type="RuleBase" id="RU365064"/>
    </source>
</evidence>
<evidence type="ECO:0000256" key="9">
    <source>
        <dbReference type="ARBA" id="ARBA00022989"/>
    </source>
</evidence>
<evidence type="ECO:0000256" key="5">
    <source>
        <dbReference type="ARBA" id="ARBA00022676"/>
    </source>
</evidence>
<sequence>ARGGSPYQRATYRYSPLLAYLMLPNIWLHPAWGKVLFSVCDLAAAGLLDFLLIRCGASRSLRSTALLMWLFNPYTATISTRGSCDVLSALLLLGLLAGLLYGRPVMSGALYGLAVHFRIYPVIYGPSIALYLVRRALVKWTEKQEKHDCSNEVRTAAGARTVAVAVQGSAGMMYDGKDIEPHQRRGDLRQGAAAVVSSDSPALVQRTSAATRVVQRRSTLVTWAAAAAAAMQPVVLFGAAAATSFSLLGGLFYKLYGIEFLQEAFLHHLNRKDPRHNFSPYYYPVYLSYGNTSTTMYDSESLYEDIVEAESSVSPPLQPLLHVMLAAWRTVRRVIPVYEPWRLAMVPQAAGLLALAVRFHEDLPSAWVLQTWCFVTLNKVVTAQYFVWYLSLLPLVLPALAAQSAVPSAALVAAGAVWVVAQLNWLAWGYKLEMKGQSVHLPLWVAGLLFQAANTGLMVLLIRALLPRKLSRHRRDDGRGDSYSGGTGSREDGIEGRAFVRTTYLEASLLLCRRFPTREIVIPDNDKRKQQ</sequence>
<dbReference type="InterPro" id="IPR007704">
    <property type="entry name" value="PIG-M"/>
</dbReference>
<comment type="pathway">
    <text evidence="2 11">Glycolipid biosynthesis; glycosylphosphatidylinositol-anchor biosynthesis.</text>
</comment>
<evidence type="ECO:0000256" key="3">
    <source>
        <dbReference type="ARBA" id="ARBA00011071"/>
    </source>
</evidence>
<comment type="similarity">
    <text evidence="3 11">Belongs to the PIGM family.</text>
</comment>
<feature type="transmembrane region" description="Helical" evidence="11">
    <location>
        <begin position="442"/>
        <end position="466"/>
    </location>
</feature>
<dbReference type="Pfam" id="PF06728">
    <property type="entry name" value="PIG-U"/>
    <property type="match status" value="1"/>
</dbReference>
<dbReference type="Proteomes" id="UP001165090">
    <property type="component" value="Unassembled WGS sequence"/>
</dbReference>
<feature type="transmembrane region" description="Helical" evidence="11">
    <location>
        <begin position="220"/>
        <end position="253"/>
    </location>
</feature>
<proteinExistence type="inferred from homology"/>
<evidence type="ECO:0000256" key="2">
    <source>
        <dbReference type="ARBA" id="ARBA00004687"/>
    </source>
</evidence>
<evidence type="ECO:0000256" key="1">
    <source>
        <dbReference type="ARBA" id="ARBA00004477"/>
    </source>
</evidence>
<evidence type="ECO:0000256" key="4">
    <source>
        <dbReference type="ARBA" id="ARBA00022502"/>
    </source>
</evidence>
<comment type="function">
    <text evidence="11">Catalytic subunit of the glycosylphosphatidylinositol-mannosyltransferase I complex which catalyzes the transfer of the first mannose, via an alpha-1,4 bond from a dolichol-phosphate-mannose (Dol-P-Man) to the glucosaminyl acyl phosphatidylinositol (GlcN-(acyl)PI) intermediate to generate alpha-D-Man-(1-&gt;4)-alpha-D-GlcN-(1-&gt;6)-(1-radyl,2-acyl-sn-glycero-3-phospho)-2-acyl-inositol and participates in the sixth step of the glycosylphosphatidylinositol-anchor biosynthesis.</text>
</comment>
<dbReference type="PANTHER" id="PTHR12886:SF0">
    <property type="entry name" value="GPI MANNOSYLTRANSFERASE 1"/>
    <property type="match status" value="1"/>
</dbReference>
<keyword evidence="6 11" id="KW-0808">Transferase</keyword>
<keyword evidence="8 11" id="KW-0256">Endoplasmic reticulum</keyword>
<reference evidence="12 13" key="1">
    <citation type="journal article" date="2023" name="IScience">
        <title>Expanded male sex-determining region conserved during the evolution of homothallism in the green alga Volvox.</title>
        <authorList>
            <person name="Yamamoto K."/>
            <person name="Matsuzaki R."/>
            <person name="Mahakham W."/>
            <person name="Heman W."/>
            <person name="Sekimoto H."/>
            <person name="Kawachi M."/>
            <person name="Minakuchi Y."/>
            <person name="Toyoda A."/>
            <person name="Nozaki H."/>
        </authorList>
    </citation>
    <scope>NUCLEOTIDE SEQUENCE [LARGE SCALE GENOMIC DNA]</scope>
    <source>
        <strain evidence="12 13">NIES-4468</strain>
    </source>
</reference>